<accession>A0ABS5EMI6</accession>
<dbReference type="RefSeq" id="WP_211870957.1">
    <property type="nucleotide sequence ID" value="NZ_JAAEDI010000026.1"/>
</dbReference>
<evidence type="ECO:0000313" key="3">
    <source>
        <dbReference type="EMBL" id="MBR0652241.1"/>
    </source>
</evidence>
<dbReference type="PROSITE" id="PS50005">
    <property type="entry name" value="TPR"/>
    <property type="match status" value="2"/>
</dbReference>
<feature type="repeat" description="TPR" evidence="1">
    <location>
        <begin position="80"/>
        <end position="113"/>
    </location>
</feature>
<proteinExistence type="predicted"/>
<evidence type="ECO:0000256" key="1">
    <source>
        <dbReference type="PROSITE-ProRule" id="PRU00339"/>
    </source>
</evidence>
<dbReference type="SMART" id="SM00028">
    <property type="entry name" value="TPR"/>
    <property type="match status" value="2"/>
</dbReference>
<reference evidence="4" key="1">
    <citation type="journal article" date="2021" name="Syst. Appl. Microbiol.">
        <title>Roseomonas hellenica sp. nov., isolated from roots of wild-growing Alkanna tinctoria.</title>
        <authorList>
            <person name="Rat A."/>
            <person name="Naranjo H.D."/>
            <person name="Lebbe L."/>
            <person name="Cnockaert M."/>
            <person name="Krigas N."/>
            <person name="Grigoriadou K."/>
            <person name="Maloupa E."/>
            <person name="Willems A."/>
        </authorList>
    </citation>
    <scope>NUCLEOTIDE SEQUENCE [LARGE SCALE GENOMIC DNA]</scope>
    <source>
        <strain evidence="4">LMG 31159</strain>
    </source>
</reference>
<dbReference type="InterPro" id="IPR011990">
    <property type="entry name" value="TPR-like_helical_dom_sf"/>
</dbReference>
<sequence>MDQPGGDGSTTPGEALRQADSLRDERMWDAAVLAYRGYLERRPEDWRARVQLGHCLKESGDLAAALAAYREAATAAPNSADAHLHVGHALTMLGEGEGAWRAYARALELEPDNADAARGARSLSSLASAVAVRARAPGQAQQIVFDSSDLVAYVMHNRTPTGIQRVQLNVTARALLDPIEGAATSAVAFDEVSGFWREIGRDLFLRLWRLSRTGGEVDAPAWIEVVSELRATLRDGPDFAFAPGASLVNLGTSWWIRDYFLRVRHIMRRYGVRYVPLVYDCIPLMTPEHCQPLLVEEFAQWFSSMAAQADSALAISEWSAADARRIAAEVLPERTLPVTVVRLDADLRRELGAAASEGWPPRPDLPEPNESFVLCVGTIESRKNHLMLFHAWLALIRRHGAARVPRLVCIGKPGWLADGAMTLWRNSEALRERVSIAHGVPDVALAALYSRAMFTVTNSFYEGWGLPVTESLSFGRVPLVARNTSLTEAGGEVAVYFEPENLPDLVAKLEGLIFNADERERREAAIRDTVTLRSWGDIADQVMREVAARAAEARDAPRAAVLVEPAVVYPLRLTGGSDAARSKAMADLLRDGLAWYPLEAWGCWTRAGLAKLRLPVDPAATEGRLRLYLGCVATAGAKGIRLRAFGIDSAPGPFLQIGAGAEAGGAFACVLECDAVGGEVIVEIDSGAGVLIDVTENDVGRAIGLGVTSVMLCRADDLLARLEFLERQAYRVLGAA</sequence>
<protein>
    <submittedName>
        <fullName evidence="3">Glycosyltransferase</fullName>
    </submittedName>
</protein>
<dbReference type="EMBL" id="JAAEDI010000026">
    <property type="protein sequence ID" value="MBR0652241.1"/>
    <property type="molecule type" value="Genomic_DNA"/>
</dbReference>
<evidence type="ECO:0000256" key="2">
    <source>
        <dbReference type="SAM" id="MobiDB-lite"/>
    </source>
</evidence>
<gene>
    <name evidence="3" type="ORF">GXW78_21475</name>
</gene>
<dbReference type="SUPFAM" id="SSF53756">
    <property type="entry name" value="UDP-Glycosyltransferase/glycogen phosphorylase"/>
    <property type="match status" value="1"/>
</dbReference>
<dbReference type="Pfam" id="PF13692">
    <property type="entry name" value="Glyco_trans_1_4"/>
    <property type="match status" value="1"/>
</dbReference>
<dbReference type="Proteomes" id="UP000698752">
    <property type="component" value="Unassembled WGS sequence"/>
</dbReference>
<keyword evidence="1" id="KW-0802">TPR repeat</keyword>
<dbReference type="InterPro" id="IPR019734">
    <property type="entry name" value="TPR_rpt"/>
</dbReference>
<organism evidence="3 4">
    <name type="scientific">Neoroseomonas terrae</name>
    <dbReference type="NCBI Taxonomy" id="424799"/>
    <lineage>
        <taxon>Bacteria</taxon>
        <taxon>Pseudomonadati</taxon>
        <taxon>Pseudomonadota</taxon>
        <taxon>Alphaproteobacteria</taxon>
        <taxon>Acetobacterales</taxon>
        <taxon>Acetobacteraceae</taxon>
        <taxon>Neoroseomonas</taxon>
    </lineage>
</organism>
<dbReference type="PANTHER" id="PTHR46401">
    <property type="entry name" value="GLYCOSYLTRANSFERASE WBBK-RELATED"/>
    <property type="match status" value="1"/>
</dbReference>
<name>A0ABS5EMI6_9PROT</name>
<dbReference type="Gene3D" id="1.25.40.10">
    <property type="entry name" value="Tetratricopeptide repeat domain"/>
    <property type="match status" value="1"/>
</dbReference>
<dbReference type="SUPFAM" id="SSF48452">
    <property type="entry name" value="TPR-like"/>
    <property type="match status" value="1"/>
</dbReference>
<feature type="region of interest" description="Disordered" evidence="2">
    <location>
        <begin position="1"/>
        <end position="21"/>
    </location>
</feature>
<comment type="caution">
    <text evidence="3">The sequence shown here is derived from an EMBL/GenBank/DDBJ whole genome shotgun (WGS) entry which is preliminary data.</text>
</comment>
<evidence type="ECO:0000313" key="4">
    <source>
        <dbReference type="Proteomes" id="UP000698752"/>
    </source>
</evidence>
<dbReference type="Gene3D" id="3.40.50.2000">
    <property type="entry name" value="Glycogen Phosphorylase B"/>
    <property type="match status" value="1"/>
</dbReference>
<keyword evidence="4" id="KW-1185">Reference proteome</keyword>
<dbReference type="PANTHER" id="PTHR46401:SF8">
    <property type="entry name" value="BLL6006 PROTEIN"/>
    <property type="match status" value="1"/>
</dbReference>
<feature type="repeat" description="TPR" evidence="1">
    <location>
        <begin position="46"/>
        <end position="79"/>
    </location>
</feature>